<keyword evidence="2" id="KW-1185">Reference proteome</keyword>
<dbReference type="Proteomes" id="UP001054945">
    <property type="component" value="Unassembled WGS sequence"/>
</dbReference>
<name>A0AAV4MNT6_CAEEX</name>
<proteinExistence type="predicted"/>
<accession>A0AAV4MNT6</accession>
<dbReference type="AlphaFoldDB" id="A0AAV4MNT6"/>
<organism evidence="1 2">
    <name type="scientific">Caerostris extrusa</name>
    <name type="common">Bark spider</name>
    <name type="synonym">Caerostris bankana</name>
    <dbReference type="NCBI Taxonomy" id="172846"/>
    <lineage>
        <taxon>Eukaryota</taxon>
        <taxon>Metazoa</taxon>
        <taxon>Ecdysozoa</taxon>
        <taxon>Arthropoda</taxon>
        <taxon>Chelicerata</taxon>
        <taxon>Arachnida</taxon>
        <taxon>Araneae</taxon>
        <taxon>Araneomorphae</taxon>
        <taxon>Entelegynae</taxon>
        <taxon>Araneoidea</taxon>
        <taxon>Araneidae</taxon>
        <taxon>Caerostris</taxon>
    </lineage>
</organism>
<evidence type="ECO:0000313" key="1">
    <source>
        <dbReference type="EMBL" id="GIX72464.1"/>
    </source>
</evidence>
<comment type="caution">
    <text evidence="1">The sequence shown here is derived from an EMBL/GenBank/DDBJ whole genome shotgun (WGS) entry which is preliminary data.</text>
</comment>
<protein>
    <submittedName>
        <fullName evidence="1">Uncharacterized protein</fullName>
    </submittedName>
</protein>
<dbReference type="EMBL" id="BPLR01019850">
    <property type="protein sequence ID" value="GIX72464.1"/>
    <property type="molecule type" value="Genomic_DNA"/>
</dbReference>
<evidence type="ECO:0000313" key="2">
    <source>
        <dbReference type="Proteomes" id="UP001054945"/>
    </source>
</evidence>
<gene>
    <name evidence="1" type="ORF">CEXT_515671</name>
</gene>
<sequence length="93" mass="11352">MERKSKVHKYLQICVGDNPSPMLLKLNKDNTLEIKFNSKNKKQNSYHRVWIPRQQKLRKDYQLTVHTNIRKSNYHKCTRRCSSPSSRRRKYLY</sequence>
<reference evidence="1 2" key="1">
    <citation type="submission" date="2021-06" db="EMBL/GenBank/DDBJ databases">
        <title>Caerostris extrusa draft genome.</title>
        <authorList>
            <person name="Kono N."/>
            <person name="Arakawa K."/>
        </authorList>
    </citation>
    <scope>NUCLEOTIDE SEQUENCE [LARGE SCALE GENOMIC DNA]</scope>
</reference>